<dbReference type="Pfam" id="PF01000">
    <property type="entry name" value="RNA_pol_A_bac"/>
    <property type="match status" value="1"/>
</dbReference>
<keyword evidence="3 8" id="KW-0240">DNA-directed RNA polymerase</keyword>
<dbReference type="GO" id="GO:0006351">
    <property type="term" value="P:DNA-templated transcription"/>
    <property type="evidence" value="ECO:0007669"/>
    <property type="project" value="UniProtKB-UniRule"/>
</dbReference>
<keyword evidence="6 8" id="KW-0804">Transcription</keyword>
<evidence type="ECO:0000313" key="10">
    <source>
        <dbReference type="EMBL" id="AYW15932.1"/>
    </source>
</evidence>
<dbReference type="Gene3D" id="2.170.120.12">
    <property type="entry name" value="DNA-directed RNA polymerase, insert domain"/>
    <property type="match status" value="1"/>
</dbReference>
<dbReference type="SUPFAM" id="SSF55257">
    <property type="entry name" value="RBP11-like subunits of RNA polymerase"/>
    <property type="match status" value="1"/>
</dbReference>
<dbReference type="InterPro" id="IPR011262">
    <property type="entry name" value="DNA-dir_RNA_pol_insert"/>
</dbReference>
<comment type="function">
    <text evidence="1 8">DNA-dependent RNA polymerase catalyzes the transcription of DNA into RNA using the four ribonucleoside triphosphates as substrates.</text>
</comment>
<dbReference type="GO" id="GO:0003677">
    <property type="term" value="F:DNA binding"/>
    <property type="evidence" value="ECO:0007669"/>
    <property type="project" value="UniProtKB-UniRule"/>
</dbReference>
<dbReference type="InterPro" id="IPR011263">
    <property type="entry name" value="DNA-dir_RNA_pol_RpoA/D/Rpb3"/>
</dbReference>
<dbReference type="InterPro" id="IPR036603">
    <property type="entry name" value="RBP11-like"/>
</dbReference>
<dbReference type="EC" id="2.7.7.6" evidence="8"/>
<accession>A0A3G5CSU2</accession>
<feature type="region of interest" description="Alpha C-terminal domain (alpha-CTD)" evidence="8">
    <location>
        <begin position="247"/>
        <end position="344"/>
    </location>
</feature>
<dbReference type="AlphaFoldDB" id="A0A3G5CSU2"/>
<dbReference type="EMBL" id="MH173083">
    <property type="protein sequence ID" value="AYW15932.1"/>
    <property type="molecule type" value="Genomic_DNA"/>
</dbReference>
<dbReference type="GO" id="GO:0046983">
    <property type="term" value="F:protein dimerization activity"/>
    <property type="evidence" value="ECO:0007669"/>
    <property type="project" value="InterPro"/>
</dbReference>
<evidence type="ECO:0000256" key="8">
    <source>
        <dbReference type="HAMAP-Rule" id="MF_00059"/>
    </source>
</evidence>
<proteinExistence type="inferred from homology"/>
<dbReference type="RefSeq" id="YP_009548957.1">
    <property type="nucleotide sequence ID" value="NC_040213.1"/>
</dbReference>
<gene>
    <name evidence="8 10" type="primary">rpoA</name>
</gene>
<evidence type="ECO:0000256" key="2">
    <source>
        <dbReference type="ARBA" id="ARBA00007123"/>
    </source>
</evidence>
<name>A0A3G5CSU2_9MONI</name>
<evidence type="ECO:0000259" key="9">
    <source>
        <dbReference type="SMART" id="SM00662"/>
    </source>
</evidence>
<comment type="catalytic activity">
    <reaction evidence="7 8">
        <text>RNA(n) + a ribonucleoside 5'-triphosphate = RNA(n+1) + diphosphate</text>
        <dbReference type="Rhea" id="RHEA:21248"/>
        <dbReference type="Rhea" id="RHEA-COMP:14527"/>
        <dbReference type="Rhea" id="RHEA-COMP:17342"/>
        <dbReference type="ChEBI" id="CHEBI:33019"/>
        <dbReference type="ChEBI" id="CHEBI:61557"/>
        <dbReference type="ChEBI" id="CHEBI:140395"/>
        <dbReference type="EC" id="2.7.7.6"/>
    </reaction>
</comment>
<keyword evidence="5 8" id="KW-0548">Nucleotidyltransferase</keyword>
<keyword evidence="10" id="KW-0150">Chloroplast</keyword>
<organism evidence="10">
    <name type="scientific">Myriopteris scabra</name>
    <dbReference type="NCBI Taxonomy" id="40646"/>
    <lineage>
        <taxon>Eukaryota</taxon>
        <taxon>Viridiplantae</taxon>
        <taxon>Streptophyta</taxon>
        <taxon>Embryophyta</taxon>
        <taxon>Tracheophyta</taxon>
        <taxon>Polypodiopsida</taxon>
        <taxon>Polypodiidae</taxon>
        <taxon>Polypodiales</taxon>
        <taxon>Pteridineae</taxon>
        <taxon>Pteridaceae</taxon>
        <taxon>Cheilanthoideae</taxon>
        <taxon>Myriopteris</taxon>
    </lineage>
</organism>
<dbReference type="GeneID" id="38746775"/>
<keyword evidence="10" id="KW-0934">Plastid</keyword>
<comment type="domain">
    <text evidence="8">The N-terminal domain is essential for RNAP assembly and basal transcription, whereas the C-terminal domain is involved in interaction with transcriptional regulators and with upstream promoter elements.</text>
</comment>
<comment type="subunit">
    <text evidence="8">In plastids the minimal PEP RNA polymerase catalytic core is composed of four subunits: alpha, beta, beta', and beta''. When a (nuclear-encoded) sigma factor is associated with the core the holoenzyme is formed, which can initiate transcription.</text>
</comment>
<evidence type="ECO:0000256" key="3">
    <source>
        <dbReference type="ARBA" id="ARBA00022478"/>
    </source>
</evidence>
<comment type="similarity">
    <text evidence="2 8">Belongs to the RNA polymerase alpha chain family.</text>
</comment>
<reference evidence="10" key="1">
    <citation type="journal article" date="2018" name="Genome Biol. Evol.">
        <title>Mobile Elements Shape Plastome Evolution in Ferns.</title>
        <authorList>
            <person name="Robison T.A."/>
            <person name="Grusz A.L."/>
            <person name="Wolf P.G."/>
            <person name="Mower J.P."/>
            <person name="Fauskee B.D."/>
            <person name="Sosa K."/>
            <person name="Schuettpelz E.L."/>
        </authorList>
    </citation>
    <scope>NUCLEOTIDE SEQUENCE</scope>
</reference>
<dbReference type="InterPro" id="IPR036643">
    <property type="entry name" value="RNApol_insert_sf"/>
</dbReference>
<dbReference type="Gene3D" id="1.10.150.20">
    <property type="entry name" value="5' to 3' exonuclease, C-terminal subdomain"/>
    <property type="match status" value="1"/>
</dbReference>
<comment type="subcellular location">
    <subcellularLocation>
        <location evidence="8">Plastid</location>
        <location evidence="8">Chloroplast</location>
    </subcellularLocation>
</comment>
<dbReference type="CDD" id="cd06928">
    <property type="entry name" value="RNAP_alpha_NTD"/>
    <property type="match status" value="1"/>
</dbReference>
<dbReference type="Gene3D" id="3.30.1360.10">
    <property type="entry name" value="RNA polymerase, RBP11-like subunit"/>
    <property type="match status" value="1"/>
</dbReference>
<evidence type="ECO:0000256" key="5">
    <source>
        <dbReference type="ARBA" id="ARBA00022695"/>
    </source>
</evidence>
<dbReference type="Pfam" id="PF03118">
    <property type="entry name" value="RNA_pol_A_CTD"/>
    <property type="match status" value="1"/>
</dbReference>
<dbReference type="GO" id="GO:0000428">
    <property type="term" value="C:DNA-directed RNA polymerase complex"/>
    <property type="evidence" value="ECO:0007669"/>
    <property type="project" value="UniProtKB-KW"/>
</dbReference>
<dbReference type="SMART" id="SM00662">
    <property type="entry name" value="RPOLD"/>
    <property type="match status" value="1"/>
</dbReference>
<dbReference type="InterPro" id="IPR011773">
    <property type="entry name" value="DNA-dir_RpoA"/>
</dbReference>
<dbReference type="SUPFAM" id="SSF56553">
    <property type="entry name" value="Insert subdomain of RNA polymerase alpha subunit"/>
    <property type="match status" value="1"/>
</dbReference>
<dbReference type="GO" id="GO:0003899">
    <property type="term" value="F:DNA-directed RNA polymerase activity"/>
    <property type="evidence" value="ECO:0007669"/>
    <property type="project" value="UniProtKB-UniRule"/>
</dbReference>
<evidence type="ECO:0000256" key="6">
    <source>
        <dbReference type="ARBA" id="ARBA00023163"/>
    </source>
</evidence>
<feature type="region of interest" description="Alpha N-terminal domain (alpha-NTD)" evidence="8">
    <location>
        <begin position="1"/>
        <end position="240"/>
    </location>
</feature>
<geneLocation type="chloroplast" evidence="10"/>
<dbReference type="FunFam" id="2.170.120.12:FF:000001">
    <property type="entry name" value="DNA-directed RNA polymerase subunit alpha"/>
    <property type="match status" value="1"/>
</dbReference>
<dbReference type="Pfam" id="PF01193">
    <property type="entry name" value="RNA_pol_L"/>
    <property type="match status" value="1"/>
</dbReference>
<dbReference type="InterPro" id="IPR011260">
    <property type="entry name" value="RNAP_asu_C"/>
</dbReference>
<dbReference type="HAMAP" id="MF_00059">
    <property type="entry name" value="RNApol_bact_RpoA"/>
    <property type="match status" value="1"/>
</dbReference>
<evidence type="ECO:0000256" key="7">
    <source>
        <dbReference type="ARBA" id="ARBA00048552"/>
    </source>
</evidence>
<feature type="domain" description="DNA-directed RNA polymerase RpoA/D/Rpb3-type" evidence="9">
    <location>
        <begin position="29"/>
        <end position="232"/>
    </location>
</feature>
<evidence type="ECO:0000256" key="1">
    <source>
        <dbReference type="ARBA" id="ARBA00004026"/>
    </source>
</evidence>
<dbReference type="GO" id="GO:0009507">
    <property type="term" value="C:chloroplast"/>
    <property type="evidence" value="ECO:0007669"/>
    <property type="project" value="UniProtKB-SubCell"/>
</dbReference>
<dbReference type="NCBIfam" id="TIGR02027">
    <property type="entry name" value="rpoA"/>
    <property type="match status" value="1"/>
</dbReference>
<evidence type="ECO:0000256" key="4">
    <source>
        <dbReference type="ARBA" id="ARBA00022679"/>
    </source>
</evidence>
<sequence length="344" mass="38736">MLENETSISTQRIQWKCLELKTEGKRLHYGRFAVSPFKKGQASTVGIAMRRALLQEVGGTSITRAKFYGVVHEYSTITGIQETIHDALVNLKEIVLKSDSNDILEAFSSVMGPKEVTAGDTSLPSRVKAIDNSQYIATITQPISLNIELKIEKNCGYRIENSNDCRDGQFYIDAVFMPVRNVNYSIHLFGNGRATQEISFIEIWTNGSPTPHEALSEASKKLIDLSTPFSGIRCRDVSFLEDDENSYDSTRSSFLQVQFGNACNLEGKLFKNIFIDQLELPARAFNCLKRAEIYTIADSLNYSREDLSKIKNFGKKSVDQVSKALWERFSKELPSKKLGLNQQK</sequence>
<keyword evidence="4 8" id="KW-0808">Transferase</keyword>
<protein>
    <recommendedName>
        <fullName evidence="8">DNA-directed RNA polymerase subunit alpha</fullName>
        <shortName evidence="8">PEP</shortName>
        <ecNumber evidence="8">2.7.7.6</ecNumber>
    </recommendedName>
    <alternativeName>
        <fullName evidence="8">Plastid-encoded RNA polymerase subunit alpha</fullName>
        <shortName evidence="8">RNA polymerase subunit alpha</shortName>
    </alternativeName>
</protein>
<dbReference type="SUPFAM" id="SSF47789">
    <property type="entry name" value="C-terminal domain of RNA polymerase alpha subunit"/>
    <property type="match status" value="1"/>
</dbReference>